<gene>
    <name evidence="3" type="ORF">FGF04_14895</name>
</gene>
<sequence length="195" mass="19940">MKSAKRLALTTTALAAVTVGTLTGVSAAQSESAQSTQSASSAQSSRGLRVGAEVPDVLKVPDGNRLTGVYSASGVQTYTCTDGAWKLLEPAATLWARKDPSRRSVALHSRGPVWVSTVDGSAVNAAAVATSPKTGTIPELLLQATSTRGTGVFADVSYIQRLGTAGGVAPTTACTGTDQVSVPYSATYTFYKPAK</sequence>
<evidence type="ECO:0000256" key="1">
    <source>
        <dbReference type="SAM" id="MobiDB-lite"/>
    </source>
</evidence>
<proteinExistence type="predicted"/>
<dbReference type="OrthoDB" id="8901345at2"/>
<feature type="signal peptide" evidence="2">
    <location>
        <begin position="1"/>
        <end position="15"/>
    </location>
</feature>
<dbReference type="PANTHER" id="PTHR35567">
    <property type="entry name" value="MALATE DEHYDROGENASE (AFU_ORTHOLOGUE AFUA_2G13800)"/>
    <property type="match status" value="1"/>
</dbReference>
<reference evidence="3 4" key="1">
    <citation type="submission" date="2019-05" db="EMBL/GenBank/DDBJ databases">
        <authorList>
            <person name="Hariharan J."/>
            <person name="Choudoir M.J."/>
            <person name="Diebold P."/>
            <person name="Panke-Buisse K."/>
            <person name="Buckley D.H."/>
        </authorList>
    </citation>
    <scope>NUCLEOTIDE SEQUENCE [LARGE SCALE GENOMIC DNA]</scope>
    <source>
        <strain evidence="3 4">SUN51</strain>
    </source>
</reference>
<feature type="region of interest" description="Disordered" evidence="1">
    <location>
        <begin position="29"/>
        <end position="48"/>
    </location>
</feature>
<dbReference type="InterPro" id="IPR021851">
    <property type="entry name" value="DUF3455"/>
</dbReference>
<dbReference type="AlphaFoldDB" id="A0A5B0B1K5"/>
<feature type="chain" id="PRO_5039340967" evidence="2">
    <location>
        <begin position="16"/>
        <end position="195"/>
    </location>
</feature>
<evidence type="ECO:0000313" key="4">
    <source>
        <dbReference type="Proteomes" id="UP000324965"/>
    </source>
</evidence>
<keyword evidence="2" id="KW-0732">Signal</keyword>
<accession>A0A5B0B1K5</accession>
<evidence type="ECO:0000313" key="3">
    <source>
        <dbReference type="EMBL" id="KAA0935376.1"/>
    </source>
</evidence>
<name>A0A5B0B1K5_9ACTN</name>
<dbReference type="EMBL" id="VDFC01000040">
    <property type="protein sequence ID" value="KAA0935376.1"/>
    <property type="molecule type" value="Genomic_DNA"/>
</dbReference>
<evidence type="ECO:0000256" key="2">
    <source>
        <dbReference type="SAM" id="SignalP"/>
    </source>
</evidence>
<dbReference type="Pfam" id="PF11937">
    <property type="entry name" value="DUF3455"/>
    <property type="match status" value="1"/>
</dbReference>
<organism evidence="3 4">
    <name type="scientific">Streptomyces apricus</name>
    <dbReference type="NCBI Taxonomy" id="1828112"/>
    <lineage>
        <taxon>Bacteria</taxon>
        <taxon>Bacillati</taxon>
        <taxon>Actinomycetota</taxon>
        <taxon>Actinomycetes</taxon>
        <taxon>Kitasatosporales</taxon>
        <taxon>Streptomycetaceae</taxon>
        <taxon>Streptomyces</taxon>
    </lineage>
</organism>
<protein>
    <submittedName>
        <fullName evidence="3">DUF3455 domain-containing protein</fullName>
    </submittedName>
</protein>
<keyword evidence="4" id="KW-1185">Reference proteome</keyword>
<feature type="compositionally biased region" description="Low complexity" evidence="1">
    <location>
        <begin position="29"/>
        <end position="45"/>
    </location>
</feature>
<dbReference type="RefSeq" id="WP_149511785.1">
    <property type="nucleotide sequence ID" value="NZ_VDFC01000040.1"/>
</dbReference>
<dbReference type="PANTHER" id="PTHR35567:SF1">
    <property type="entry name" value="CONSERVED FUNGAL PROTEIN (AFU_ORTHOLOGUE AFUA_1G14230)"/>
    <property type="match status" value="1"/>
</dbReference>
<dbReference type="Proteomes" id="UP000324965">
    <property type="component" value="Unassembled WGS sequence"/>
</dbReference>
<comment type="caution">
    <text evidence="3">The sequence shown here is derived from an EMBL/GenBank/DDBJ whole genome shotgun (WGS) entry which is preliminary data.</text>
</comment>